<keyword evidence="2" id="KW-1185">Reference proteome</keyword>
<reference evidence="1 2" key="1">
    <citation type="journal article" date="2015" name="Genome Announc.">
        <title>Genomes of Geoalkalibacter ferrihydriticus Z-0531T and Geoalkalibacter subterraneus Red1T, Two Haloalkaliphilic Metal-Reducing Deltaproteobacteria.</title>
        <authorList>
            <person name="Badalamenti J.P."/>
            <person name="Krajmalnik-Brown R."/>
            <person name="Torres C.I."/>
            <person name="Bond D.R."/>
        </authorList>
    </citation>
    <scope>NUCLEOTIDE SEQUENCE [LARGE SCALE GENOMIC DNA]</scope>
    <source>
        <strain evidence="1 2">Red1</strain>
        <plasmid evidence="2">Plasmid pGSUB1</plasmid>
    </source>
</reference>
<dbReference type="AlphaFoldDB" id="A0A0B5FLF2"/>
<geneLocation type="plasmid" evidence="1 2">
    <name>pGSUB1</name>
</geneLocation>
<dbReference type="HOGENOM" id="CLU_1956464_0_0_7"/>
<organism evidence="1 2">
    <name type="scientific">Geoalkalibacter subterraneus</name>
    <dbReference type="NCBI Taxonomy" id="483547"/>
    <lineage>
        <taxon>Bacteria</taxon>
        <taxon>Pseudomonadati</taxon>
        <taxon>Thermodesulfobacteriota</taxon>
        <taxon>Desulfuromonadia</taxon>
        <taxon>Desulfuromonadales</taxon>
        <taxon>Geoalkalibacteraceae</taxon>
        <taxon>Geoalkalibacter</taxon>
    </lineage>
</organism>
<dbReference type="Proteomes" id="UP000035036">
    <property type="component" value="Plasmid pGSUB1"/>
</dbReference>
<protein>
    <submittedName>
        <fullName evidence="1">Uncharacterized protein</fullName>
    </submittedName>
</protein>
<gene>
    <name evidence="1" type="ORF">GSUB_17335</name>
</gene>
<dbReference type="EMBL" id="CP010312">
    <property type="protein sequence ID" value="AJF08248.1"/>
    <property type="molecule type" value="Genomic_DNA"/>
</dbReference>
<keyword evidence="1" id="KW-0614">Plasmid</keyword>
<dbReference type="OrthoDB" id="8886964at2"/>
<evidence type="ECO:0000313" key="2">
    <source>
        <dbReference type="Proteomes" id="UP000035036"/>
    </source>
</evidence>
<sequence>MKRASDLSTAEKEALIDKIQQNLYLEATEKGFFFNRDKEWNSDTLDCISQAINEAGLCPPDGEEIEFKPLERPAGQVRLTLDVLYDLQGEDIEYLRQRLQDAIFTEIGNGALTGDSPAEVESYEISVE</sequence>
<evidence type="ECO:0000313" key="1">
    <source>
        <dbReference type="EMBL" id="AJF08248.1"/>
    </source>
</evidence>
<dbReference type="KEGG" id="gsb:GSUB_17335"/>
<dbReference type="RefSeq" id="WP_040202899.1">
    <property type="nucleotide sequence ID" value="NZ_CP010312.1"/>
</dbReference>
<name>A0A0B5FLF2_9BACT</name>
<proteinExistence type="predicted"/>
<accession>A0A0B5FLF2</accession>